<name>A0ABQ3Y3G9_9ACTN</name>
<dbReference type="GO" id="GO:0016787">
    <property type="term" value="F:hydrolase activity"/>
    <property type="evidence" value="ECO:0007669"/>
    <property type="project" value="UniProtKB-KW"/>
</dbReference>
<dbReference type="Pfam" id="PF00144">
    <property type="entry name" value="Beta-lactamase"/>
    <property type="match status" value="1"/>
</dbReference>
<evidence type="ECO:0000313" key="2">
    <source>
        <dbReference type="EMBL" id="GID74536.1"/>
    </source>
</evidence>
<sequence>MPLLPDLSAWLTEAAAKHEVPGAAVAVGVGDDLAEAATGVLNRDTGVETTPASLFQIGSAGKVWTAALVMQLADDGLIELDQPVRRYLPDFAVASARAAETVTVRQLLLHTGGFDGDVFEDTGRGDDALDRYLAILHDKAGQVFPPGTHFSYCNSGYSVLGALVARLRGATWETVTRERLVEPLGMRHTALFAEEAILFRAAAGHVRGEVVPRWQFPRSIGPAGGAPAVAPRDLVRLGRMFLAGGTASDGTRLLSADAVTAMTSPQLTLPGVAERGARQRGLGPVLFDWDGTPAYGHDGDTIGQATLWRVVPGHDLVIAVGANSASSTGLFDDLLDAIVAEVTGRTVPARPTPPVTPPRPGPQRYAGRYEFPLAVYDVVATDSGFDVTSQARGIAAALDENPATDAYVHLSGSTYITAEPVDGSHSTLTFLDDGRYLYGGRVAARVSGALPGPRSQPVPQARRA</sequence>
<dbReference type="RefSeq" id="WP_239168791.1">
    <property type="nucleotide sequence ID" value="NZ_BAAABO010000006.1"/>
</dbReference>
<proteinExistence type="predicted"/>
<dbReference type="Proteomes" id="UP000609879">
    <property type="component" value="Unassembled WGS sequence"/>
</dbReference>
<accession>A0ABQ3Y3G9</accession>
<organism evidence="2 3">
    <name type="scientific">Paractinoplanes deccanensis</name>
    <dbReference type="NCBI Taxonomy" id="113561"/>
    <lineage>
        <taxon>Bacteria</taxon>
        <taxon>Bacillati</taxon>
        <taxon>Actinomycetota</taxon>
        <taxon>Actinomycetes</taxon>
        <taxon>Micromonosporales</taxon>
        <taxon>Micromonosporaceae</taxon>
        <taxon>Paractinoplanes</taxon>
    </lineage>
</organism>
<dbReference type="PANTHER" id="PTHR46825">
    <property type="entry name" value="D-ALANYL-D-ALANINE-CARBOXYPEPTIDASE/ENDOPEPTIDASE AMPH"/>
    <property type="match status" value="1"/>
</dbReference>
<evidence type="ECO:0000259" key="1">
    <source>
        <dbReference type="Pfam" id="PF00144"/>
    </source>
</evidence>
<dbReference type="PANTHER" id="PTHR46825:SF9">
    <property type="entry name" value="BETA-LACTAMASE-RELATED DOMAIN-CONTAINING PROTEIN"/>
    <property type="match status" value="1"/>
</dbReference>
<keyword evidence="2" id="KW-0378">Hydrolase</keyword>
<dbReference type="InterPro" id="IPR050491">
    <property type="entry name" value="AmpC-like"/>
</dbReference>
<evidence type="ECO:0000313" key="3">
    <source>
        <dbReference type="Proteomes" id="UP000609879"/>
    </source>
</evidence>
<dbReference type="SUPFAM" id="SSF56601">
    <property type="entry name" value="beta-lactamase/transpeptidase-like"/>
    <property type="match status" value="1"/>
</dbReference>
<comment type="caution">
    <text evidence="2">The sequence shown here is derived from an EMBL/GenBank/DDBJ whole genome shotgun (WGS) entry which is preliminary data.</text>
</comment>
<gene>
    <name evidence="2" type="primary">ampC_2</name>
    <name evidence="2" type="ORF">Ade02nite_31770</name>
</gene>
<dbReference type="InterPro" id="IPR001466">
    <property type="entry name" value="Beta-lactam-related"/>
</dbReference>
<keyword evidence="3" id="KW-1185">Reference proteome</keyword>
<reference evidence="2 3" key="1">
    <citation type="submission" date="2021-01" db="EMBL/GenBank/DDBJ databases">
        <title>Whole genome shotgun sequence of Actinoplanes deccanensis NBRC 13994.</title>
        <authorList>
            <person name="Komaki H."/>
            <person name="Tamura T."/>
        </authorList>
    </citation>
    <scope>NUCLEOTIDE SEQUENCE [LARGE SCALE GENOMIC DNA]</scope>
    <source>
        <strain evidence="2 3">NBRC 13994</strain>
    </source>
</reference>
<dbReference type="InterPro" id="IPR012338">
    <property type="entry name" value="Beta-lactam/transpept-like"/>
</dbReference>
<dbReference type="Gene3D" id="3.40.710.10">
    <property type="entry name" value="DD-peptidase/beta-lactamase superfamily"/>
    <property type="match status" value="1"/>
</dbReference>
<dbReference type="EMBL" id="BOMI01000061">
    <property type="protein sequence ID" value="GID74536.1"/>
    <property type="molecule type" value="Genomic_DNA"/>
</dbReference>
<feature type="domain" description="Beta-lactamase-related" evidence="1">
    <location>
        <begin position="9"/>
        <end position="337"/>
    </location>
</feature>
<protein>
    <submittedName>
        <fullName evidence="2">Serine hydrolase</fullName>
    </submittedName>
</protein>